<dbReference type="Pfam" id="PF00072">
    <property type="entry name" value="Response_reg"/>
    <property type="match status" value="1"/>
</dbReference>
<dbReference type="SMART" id="SM00448">
    <property type="entry name" value="REC"/>
    <property type="match status" value="1"/>
</dbReference>
<keyword evidence="2" id="KW-0902">Two-component regulatory system</keyword>
<dbReference type="GO" id="GO:0032993">
    <property type="term" value="C:protein-DNA complex"/>
    <property type="evidence" value="ECO:0007669"/>
    <property type="project" value="TreeGrafter"/>
</dbReference>
<evidence type="ECO:0000259" key="7">
    <source>
        <dbReference type="PROSITE" id="PS51755"/>
    </source>
</evidence>
<dbReference type="InterPro" id="IPR036388">
    <property type="entry name" value="WH-like_DNA-bd_sf"/>
</dbReference>
<dbReference type="GO" id="GO:0000156">
    <property type="term" value="F:phosphorelay response regulator activity"/>
    <property type="evidence" value="ECO:0007669"/>
    <property type="project" value="TreeGrafter"/>
</dbReference>
<dbReference type="PANTHER" id="PTHR48111:SF1">
    <property type="entry name" value="TWO-COMPONENT RESPONSE REGULATOR ORR33"/>
    <property type="match status" value="1"/>
</dbReference>
<keyword evidence="3" id="KW-0805">Transcription regulation</keyword>
<dbReference type="GO" id="GO:0005829">
    <property type="term" value="C:cytosol"/>
    <property type="evidence" value="ECO:0007669"/>
    <property type="project" value="TreeGrafter"/>
</dbReference>
<dbReference type="InterPro" id="IPR011006">
    <property type="entry name" value="CheY-like_superfamily"/>
</dbReference>
<dbReference type="PANTHER" id="PTHR48111">
    <property type="entry name" value="REGULATOR OF RPOS"/>
    <property type="match status" value="1"/>
</dbReference>
<evidence type="ECO:0000256" key="5">
    <source>
        <dbReference type="ARBA" id="ARBA00023163"/>
    </source>
</evidence>
<dbReference type="GO" id="GO:0006355">
    <property type="term" value="P:regulation of DNA-templated transcription"/>
    <property type="evidence" value="ECO:0007669"/>
    <property type="project" value="InterPro"/>
</dbReference>
<evidence type="ECO:0000256" key="1">
    <source>
        <dbReference type="ARBA" id="ARBA00022553"/>
    </source>
</evidence>
<protein>
    <submittedName>
        <fullName evidence="8">Sensory transduction protein regX3</fullName>
    </submittedName>
</protein>
<dbReference type="Gene3D" id="6.10.250.690">
    <property type="match status" value="1"/>
</dbReference>
<proteinExistence type="predicted"/>
<dbReference type="GO" id="GO:0000976">
    <property type="term" value="F:transcription cis-regulatory region binding"/>
    <property type="evidence" value="ECO:0007669"/>
    <property type="project" value="TreeGrafter"/>
</dbReference>
<feature type="domain" description="Response regulatory" evidence="6">
    <location>
        <begin position="2"/>
        <end position="116"/>
    </location>
</feature>
<evidence type="ECO:0000256" key="4">
    <source>
        <dbReference type="ARBA" id="ARBA00023125"/>
    </source>
</evidence>
<sequence length="222" mass="25344">MNILLAEDDKQLGGLLSTMLRRADFQVTWVERGDDAYKKIYSDNYDVLLLDWMMPGLSGIDLCQRLRAETYQGKILLLTARDSVEDKVAGLDSGADDYLVKPFEFPELVARIKALARRIEHYQQEETDYGDFKLNRSAETLSNKNGTIQLSPREFKIVDILLCNRDKVIPRGILLDRVWGIDGDITANNLDAHIKLLRKKIAQITSEEIIKNVRGVGYKIEK</sequence>
<keyword evidence="1" id="KW-0597">Phosphoprotein</keyword>
<keyword evidence="4" id="KW-0238">DNA-binding</keyword>
<evidence type="ECO:0000259" key="6">
    <source>
        <dbReference type="PROSITE" id="PS50110"/>
    </source>
</evidence>
<dbReference type="CDD" id="cd00383">
    <property type="entry name" value="trans_reg_C"/>
    <property type="match status" value="1"/>
</dbReference>
<comment type="caution">
    <text evidence="8">The sequence shown here is derived from an EMBL/GenBank/DDBJ whole genome shotgun (WGS) entry which is preliminary data.</text>
</comment>
<evidence type="ECO:0000256" key="3">
    <source>
        <dbReference type="ARBA" id="ARBA00023015"/>
    </source>
</evidence>
<evidence type="ECO:0000313" key="8">
    <source>
        <dbReference type="EMBL" id="MPM44620.1"/>
    </source>
</evidence>
<accession>A0A644ZUH6</accession>
<dbReference type="SUPFAM" id="SSF52172">
    <property type="entry name" value="CheY-like"/>
    <property type="match status" value="1"/>
</dbReference>
<dbReference type="CDD" id="cd17624">
    <property type="entry name" value="REC_OmpR_PmrA-like"/>
    <property type="match status" value="1"/>
</dbReference>
<reference evidence="8" key="1">
    <citation type="submission" date="2019-08" db="EMBL/GenBank/DDBJ databases">
        <authorList>
            <person name="Kucharzyk K."/>
            <person name="Murdoch R.W."/>
            <person name="Higgins S."/>
            <person name="Loffler F."/>
        </authorList>
    </citation>
    <scope>NUCLEOTIDE SEQUENCE</scope>
</reference>
<dbReference type="PROSITE" id="PS50110">
    <property type="entry name" value="RESPONSE_REGULATORY"/>
    <property type="match status" value="1"/>
</dbReference>
<keyword evidence="5" id="KW-0804">Transcription</keyword>
<dbReference type="AlphaFoldDB" id="A0A644ZUH6"/>
<dbReference type="Gene3D" id="3.40.50.2300">
    <property type="match status" value="1"/>
</dbReference>
<feature type="domain" description="OmpR/PhoB-type" evidence="7">
    <location>
        <begin position="124"/>
        <end position="222"/>
    </location>
</feature>
<gene>
    <name evidence="8" type="primary">regX3_26</name>
    <name evidence="8" type="ORF">SDC9_91299</name>
</gene>
<evidence type="ECO:0000256" key="2">
    <source>
        <dbReference type="ARBA" id="ARBA00023012"/>
    </source>
</evidence>
<dbReference type="PROSITE" id="PS51755">
    <property type="entry name" value="OMPR_PHOB"/>
    <property type="match status" value="1"/>
</dbReference>
<dbReference type="InterPro" id="IPR039420">
    <property type="entry name" value="WalR-like"/>
</dbReference>
<organism evidence="8">
    <name type="scientific">bioreactor metagenome</name>
    <dbReference type="NCBI Taxonomy" id="1076179"/>
    <lineage>
        <taxon>unclassified sequences</taxon>
        <taxon>metagenomes</taxon>
        <taxon>ecological metagenomes</taxon>
    </lineage>
</organism>
<dbReference type="InterPro" id="IPR001867">
    <property type="entry name" value="OmpR/PhoB-type_DNA-bd"/>
</dbReference>
<dbReference type="Gene3D" id="1.10.10.10">
    <property type="entry name" value="Winged helix-like DNA-binding domain superfamily/Winged helix DNA-binding domain"/>
    <property type="match status" value="1"/>
</dbReference>
<dbReference type="SMART" id="SM00862">
    <property type="entry name" value="Trans_reg_C"/>
    <property type="match status" value="1"/>
</dbReference>
<dbReference type="EMBL" id="VSSQ01010547">
    <property type="protein sequence ID" value="MPM44620.1"/>
    <property type="molecule type" value="Genomic_DNA"/>
</dbReference>
<dbReference type="Pfam" id="PF00486">
    <property type="entry name" value="Trans_reg_C"/>
    <property type="match status" value="1"/>
</dbReference>
<dbReference type="InterPro" id="IPR001789">
    <property type="entry name" value="Sig_transdc_resp-reg_receiver"/>
</dbReference>
<name>A0A644ZUH6_9ZZZZ</name>